<dbReference type="GO" id="GO:0005886">
    <property type="term" value="C:plasma membrane"/>
    <property type="evidence" value="ECO:0007669"/>
    <property type="project" value="UniProtKB-SubCell"/>
</dbReference>
<evidence type="ECO:0000256" key="3">
    <source>
        <dbReference type="ARBA" id="ARBA00022692"/>
    </source>
</evidence>
<keyword evidence="4 7" id="KW-1133">Transmembrane helix</keyword>
<evidence type="ECO:0000256" key="2">
    <source>
        <dbReference type="ARBA" id="ARBA00022475"/>
    </source>
</evidence>
<keyword evidence="5 7" id="KW-0472">Membrane</keyword>
<protein>
    <recommendedName>
        <fullName evidence="8">DUF2179 domain-containing protein</fullName>
    </recommendedName>
</protein>
<evidence type="ECO:0000256" key="4">
    <source>
        <dbReference type="ARBA" id="ARBA00022989"/>
    </source>
</evidence>
<evidence type="ECO:0000256" key="6">
    <source>
        <dbReference type="SAM" id="MobiDB-lite"/>
    </source>
</evidence>
<evidence type="ECO:0000313" key="10">
    <source>
        <dbReference type="Proteomes" id="UP000300879"/>
    </source>
</evidence>
<accession>A0A4V1G4B0</accession>
<dbReference type="PANTHER" id="PTHR33545:SF3">
    <property type="entry name" value="UPF0750 MEMBRANE PROTEIN YQFU"/>
    <property type="match status" value="1"/>
</dbReference>
<gene>
    <name evidence="9" type="ORF">E6C60_3353</name>
</gene>
<evidence type="ECO:0000256" key="1">
    <source>
        <dbReference type="ARBA" id="ARBA00004651"/>
    </source>
</evidence>
<dbReference type="AlphaFoldDB" id="A0A4V1G4B0"/>
<feature type="domain" description="DUF2179" evidence="8">
    <location>
        <begin position="254"/>
        <end position="308"/>
    </location>
</feature>
<dbReference type="PIRSF" id="PIRSF006483">
    <property type="entry name" value="Membrane_protein_YitT"/>
    <property type="match status" value="1"/>
</dbReference>
<dbReference type="Pfam" id="PF02588">
    <property type="entry name" value="YitT_membrane"/>
    <property type="match status" value="1"/>
</dbReference>
<keyword evidence="2" id="KW-1003">Cell membrane</keyword>
<dbReference type="CDD" id="cd16380">
    <property type="entry name" value="YitT_C"/>
    <property type="match status" value="1"/>
</dbReference>
<dbReference type="Gene3D" id="3.30.70.120">
    <property type="match status" value="1"/>
</dbReference>
<feature type="region of interest" description="Disordered" evidence="6">
    <location>
        <begin position="1"/>
        <end position="32"/>
    </location>
</feature>
<feature type="transmembrane region" description="Helical" evidence="7">
    <location>
        <begin position="179"/>
        <end position="201"/>
    </location>
</feature>
<dbReference type="InterPro" id="IPR003740">
    <property type="entry name" value="YitT"/>
</dbReference>
<keyword evidence="3 7" id="KW-0812">Transmembrane</keyword>
<evidence type="ECO:0000256" key="5">
    <source>
        <dbReference type="ARBA" id="ARBA00023136"/>
    </source>
</evidence>
<evidence type="ECO:0000256" key="7">
    <source>
        <dbReference type="SAM" id="Phobius"/>
    </source>
</evidence>
<dbReference type="InterPro" id="IPR019264">
    <property type="entry name" value="DUF2179"/>
</dbReference>
<organism evidence="9 10">
    <name type="scientific">Paenibacillus algicola</name>
    <dbReference type="NCBI Taxonomy" id="2565926"/>
    <lineage>
        <taxon>Bacteria</taxon>
        <taxon>Bacillati</taxon>
        <taxon>Bacillota</taxon>
        <taxon>Bacilli</taxon>
        <taxon>Bacillales</taxon>
        <taxon>Paenibacillaceae</taxon>
        <taxon>Paenibacillus</taxon>
    </lineage>
</organism>
<dbReference type="PANTHER" id="PTHR33545">
    <property type="entry name" value="UPF0750 MEMBRANE PROTEIN YITT-RELATED"/>
    <property type="match status" value="1"/>
</dbReference>
<feature type="transmembrane region" description="Helical" evidence="7">
    <location>
        <begin position="46"/>
        <end position="65"/>
    </location>
</feature>
<dbReference type="InterPro" id="IPR015867">
    <property type="entry name" value="N-reg_PII/ATP_PRibTrfase_C"/>
</dbReference>
<sequence length="317" mass="34568">MSSELKSLSKPAPPPREQQVSPAAKTPVQPEKQPAKSMWARLLRRLIFLTLGAGFMAVGLEIFLVPNRIIDGGITGISIMVSHATALPLGIFLTLFNLPFLFMGYKQIGKTFALSTLFAVLVMSLGTYLLHPVAPITIDPLLAAVFGGVILGIGVGLVIRSGGSLDGTEIVAILFSKRLPFSVGEIVMFINLFILGSAGFVFGWDRAMYSLIAYYLAFKLIDITIEGLDQSKSVWIISDRYKEIGDALTQRLGRGVTYLDGEGAYTGDSKKVIFTVITRLEEAKLKTIVEDWDSQAFLAVGNIHDVKGGRFKKKDIH</sequence>
<proteinExistence type="predicted"/>
<reference evidence="9 10" key="1">
    <citation type="submission" date="2019-05" db="EMBL/GenBank/DDBJ databases">
        <authorList>
            <person name="Chen C."/>
        </authorList>
    </citation>
    <scope>NUCLEOTIDE SEQUENCE [LARGE SCALE GENOMIC DNA]</scope>
    <source>
        <strain evidence="9 10">HB172198</strain>
    </source>
</reference>
<dbReference type="Proteomes" id="UP000300879">
    <property type="component" value="Chromosome"/>
</dbReference>
<name>A0A4V1G4B0_9BACL</name>
<dbReference type="InterPro" id="IPR051461">
    <property type="entry name" value="UPF0750_membrane"/>
</dbReference>
<feature type="transmembrane region" description="Helical" evidence="7">
    <location>
        <begin position="141"/>
        <end position="159"/>
    </location>
</feature>
<evidence type="ECO:0000313" key="9">
    <source>
        <dbReference type="EMBL" id="QCT04064.1"/>
    </source>
</evidence>
<dbReference type="EMBL" id="CP040396">
    <property type="protein sequence ID" value="QCT04064.1"/>
    <property type="molecule type" value="Genomic_DNA"/>
</dbReference>
<dbReference type="KEGG" id="palo:E6C60_3353"/>
<dbReference type="Pfam" id="PF10035">
    <property type="entry name" value="DUF2179"/>
    <property type="match status" value="1"/>
</dbReference>
<evidence type="ECO:0000259" key="8">
    <source>
        <dbReference type="Pfam" id="PF10035"/>
    </source>
</evidence>
<keyword evidence="10" id="KW-1185">Reference proteome</keyword>
<feature type="transmembrane region" description="Helical" evidence="7">
    <location>
        <begin position="77"/>
        <end position="100"/>
    </location>
</feature>
<feature type="transmembrane region" description="Helical" evidence="7">
    <location>
        <begin position="112"/>
        <end position="129"/>
    </location>
</feature>
<dbReference type="RefSeq" id="WP_175415342.1">
    <property type="nucleotide sequence ID" value="NZ_CP040396.1"/>
</dbReference>
<comment type="subcellular location">
    <subcellularLocation>
        <location evidence="1">Cell membrane</location>
        <topology evidence="1">Multi-pass membrane protein</topology>
    </subcellularLocation>
</comment>